<dbReference type="GO" id="GO:0016757">
    <property type="term" value="F:glycosyltransferase activity"/>
    <property type="evidence" value="ECO:0007669"/>
    <property type="project" value="UniProtKB-KW"/>
</dbReference>
<dbReference type="AlphaFoldDB" id="A0A1G6IPT9"/>
<keyword evidence="1" id="KW-0812">Transmembrane</keyword>
<proteinExistence type="predicted"/>
<protein>
    <submittedName>
        <fullName evidence="3">Dolichyl-phosphate-mannose-protein mannosyltransferase</fullName>
    </submittedName>
</protein>
<dbReference type="Proteomes" id="UP000199411">
    <property type="component" value="Unassembled WGS sequence"/>
</dbReference>
<dbReference type="OrthoDB" id="9815691at2"/>
<feature type="transmembrane region" description="Helical" evidence="1">
    <location>
        <begin position="344"/>
        <end position="361"/>
    </location>
</feature>
<gene>
    <name evidence="3" type="ORF">SAMN05660835_00271</name>
</gene>
<feature type="transmembrane region" description="Helical" evidence="1">
    <location>
        <begin position="193"/>
        <end position="218"/>
    </location>
</feature>
<accession>A0A1G6IPT9</accession>
<dbReference type="InterPro" id="IPR038731">
    <property type="entry name" value="RgtA/B/C-like"/>
</dbReference>
<feature type="transmembrane region" description="Helical" evidence="1">
    <location>
        <begin position="81"/>
        <end position="99"/>
    </location>
</feature>
<dbReference type="EMBL" id="FMYU01000002">
    <property type="protein sequence ID" value="SDC07766.1"/>
    <property type="molecule type" value="Genomic_DNA"/>
</dbReference>
<keyword evidence="1" id="KW-0472">Membrane</keyword>
<name>A0A1G6IPT9_9BACT</name>
<organism evidence="3 4">
    <name type="scientific">Desulfurella multipotens</name>
    <dbReference type="NCBI Taxonomy" id="79269"/>
    <lineage>
        <taxon>Bacteria</taxon>
        <taxon>Pseudomonadati</taxon>
        <taxon>Campylobacterota</taxon>
        <taxon>Desulfurellia</taxon>
        <taxon>Desulfurellales</taxon>
        <taxon>Desulfurellaceae</taxon>
        <taxon>Desulfurella</taxon>
    </lineage>
</organism>
<keyword evidence="3" id="KW-0328">Glycosyltransferase</keyword>
<dbReference type="Pfam" id="PF13231">
    <property type="entry name" value="PMT_2"/>
    <property type="match status" value="1"/>
</dbReference>
<feature type="transmembrane region" description="Helical" evidence="1">
    <location>
        <begin position="319"/>
        <end position="338"/>
    </location>
</feature>
<feature type="transmembrane region" description="Helical" evidence="1">
    <location>
        <begin position="154"/>
        <end position="181"/>
    </location>
</feature>
<feature type="transmembrane region" description="Helical" evidence="1">
    <location>
        <begin position="105"/>
        <end position="123"/>
    </location>
</feature>
<feature type="domain" description="Glycosyltransferase RgtA/B/C/D-like" evidence="2">
    <location>
        <begin position="58"/>
        <end position="202"/>
    </location>
</feature>
<evidence type="ECO:0000259" key="2">
    <source>
        <dbReference type="Pfam" id="PF13231"/>
    </source>
</evidence>
<feature type="transmembrane region" description="Helical" evidence="1">
    <location>
        <begin position="370"/>
        <end position="391"/>
    </location>
</feature>
<keyword evidence="1" id="KW-1133">Transmembrane helix</keyword>
<evidence type="ECO:0000313" key="3">
    <source>
        <dbReference type="EMBL" id="SDC07766.1"/>
    </source>
</evidence>
<evidence type="ECO:0000313" key="4">
    <source>
        <dbReference type="Proteomes" id="UP000199411"/>
    </source>
</evidence>
<evidence type="ECO:0000256" key="1">
    <source>
        <dbReference type="SAM" id="Phobius"/>
    </source>
</evidence>
<sequence length="476" mass="55173">MPKQVLAVFFALYLIANLFNLGKLDFSYKEAKNAIISLQMNKSGNYKWQTVLGKPYFKKPPLGAYYTSILFKIFGENQWQARFGQFVFVILTALLPFILKNEFEGIDPFYFASIYLTTVIVLLSVNTYSLYPSAVFFLFMALIKVYFRQKNFEVWLVLAFLTLGLSAIFLFYVILLCLAVLEKNKELISIKEHLVALILILFLSLFGIALYGLNINSIHYLVGSFFLGFLESFDFKNYMGHLISFPFIAFFLLLPWSIFIKNFFRKYDTRLYRFALNGSIAVFFLMWILPFENYLILVPFFASLASFYKVNIDSFYLKLVAIFTIILISGAILFGYLFAKGSNYLILLIFSVFVVVFLYQLSKKYALEQYMYIVVFMICAKAAYSMVYVPYKASYMPDVSVYGKKIASIILKNKAKYVMSNNVHLDLLYYVEKESNLPIYIPQKSKGVLITQNKEVLKKVYGSEFSPYGVFYVGEY</sequence>
<dbReference type="RefSeq" id="WP_092127639.1">
    <property type="nucleotide sequence ID" value="NZ_FMYU01000002.1"/>
</dbReference>
<reference evidence="4" key="1">
    <citation type="submission" date="2016-10" db="EMBL/GenBank/DDBJ databases">
        <authorList>
            <person name="Varghese N."/>
            <person name="Submissions S."/>
        </authorList>
    </citation>
    <scope>NUCLEOTIDE SEQUENCE [LARGE SCALE GENOMIC DNA]</scope>
    <source>
        <strain evidence="4">DSM 8415</strain>
    </source>
</reference>
<feature type="transmembrane region" description="Helical" evidence="1">
    <location>
        <begin position="6"/>
        <end position="22"/>
    </location>
</feature>
<feature type="transmembrane region" description="Helical" evidence="1">
    <location>
        <begin position="238"/>
        <end position="259"/>
    </location>
</feature>
<keyword evidence="3" id="KW-0808">Transferase</keyword>
<keyword evidence="4" id="KW-1185">Reference proteome</keyword>